<proteinExistence type="predicted"/>
<dbReference type="EMBL" id="SBKO01000001">
    <property type="protein sequence ID" value="RXR20969.1"/>
    <property type="molecule type" value="Genomic_DNA"/>
</dbReference>
<keyword evidence="3" id="KW-1185">Reference proteome</keyword>
<accession>A0A4Q1K8R1</accession>
<evidence type="ECO:0000256" key="1">
    <source>
        <dbReference type="SAM" id="SignalP"/>
    </source>
</evidence>
<comment type="caution">
    <text evidence="2">The sequence shown here is derived from an EMBL/GenBank/DDBJ whole genome shotgun (WGS) entry which is preliminary data.</text>
</comment>
<gene>
    <name evidence="2" type="ORF">EQG63_03255</name>
</gene>
<organism evidence="2 3">
    <name type="scientific">Flavobacterium amnicola</name>
    <dbReference type="NCBI Taxonomy" id="2506422"/>
    <lineage>
        <taxon>Bacteria</taxon>
        <taxon>Pseudomonadati</taxon>
        <taxon>Bacteroidota</taxon>
        <taxon>Flavobacteriia</taxon>
        <taxon>Flavobacteriales</taxon>
        <taxon>Flavobacteriaceae</taxon>
        <taxon>Flavobacterium</taxon>
    </lineage>
</organism>
<evidence type="ECO:0000313" key="2">
    <source>
        <dbReference type="EMBL" id="RXR20969.1"/>
    </source>
</evidence>
<dbReference type="RefSeq" id="WP_129434357.1">
    <property type="nucleotide sequence ID" value="NZ_SBKO01000001.1"/>
</dbReference>
<dbReference type="OrthoDB" id="1143271at2"/>
<dbReference type="AlphaFoldDB" id="A0A4Q1K8R1"/>
<keyword evidence="1" id="KW-0732">Signal</keyword>
<evidence type="ECO:0000313" key="3">
    <source>
        <dbReference type="Proteomes" id="UP000290283"/>
    </source>
</evidence>
<feature type="signal peptide" evidence="1">
    <location>
        <begin position="1"/>
        <end position="18"/>
    </location>
</feature>
<reference evidence="3" key="1">
    <citation type="submission" date="2019-01" db="EMBL/GenBank/DDBJ databases">
        <title>Cytophagaceae bacterium strain CAR-16.</title>
        <authorList>
            <person name="Chen W.-M."/>
        </authorList>
    </citation>
    <scope>NUCLEOTIDE SEQUENCE [LARGE SCALE GENOMIC DNA]</scope>
    <source>
        <strain evidence="3">LLJ-11</strain>
    </source>
</reference>
<name>A0A4Q1K8R1_9FLAO</name>
<dbReference type="Proteomes" id="UP000290283">
    <property type="component" value="Unassembled WGS sequence"/>
</dbReference>
<protein>
    <submittedName>
        <fullName evidence="2">PorT family protein</fullName>
    </submittedName>
</protein>
<sequence>MKKLHLIVLLLTVTFAFAQHGRRDGNRIGISGGISNLSMFTSNFNTSPESGWIGGFAVRGNYYNDWSAVFGMQFTESNFSVPTTNFVAQQQQVKYTLSGVQVRFLFSYNIVKDHVSIDFGPVLQVNGALKTQDKYKTNIINGTALTVEDIKDITKINGNLYLGTSAGGKRVRAVIFYQYGLNNIMNNLNKKADLIVKNNGRDFKGHVGIISGQLLFNL</sequence>
<feature type="chain" id="PRO_5020235625" evidence="1">
    <location>
        <begin position="19"/>
        <end position="218"/>
    </location>
</feature>